<evidence type="ECO:0000313" key="9">
    <source>
        <dbReference type="Proteomes" id="UP001218788"/>
    </source>
</evidence>
<accession>A0ABT5L0S3</accession>
<dbReference type="SUPFAM" id="SSF54373">
    <property type="entry name" value="FAD-linked reductases, C-terminal domain"/>
    <property type="match status" value="1"/>
</dbReference>
<dbReference type="PANTHER" id="PTHR11552">
    <property type="entry name" value="GLUCOSE-METHANOL-CHOLINE GMC OXIDOREDUCTASE"/>
    <property type="match status" value="1"/>
</dbReference>
<keyword evidence="9" id="KW-1185">Reference proteome</keyword>
<dbReference type="InterPro" id="IPR000172">
    <property type="entry name" value="GMC_OxRdtase_N"/>
</dbReference>
<feature type="domain" description="Glucose-methanol-choline oxidoreductase N-terminal" evidence="7">
    <location>
        <begin position="264"/>
        <end position="278"/>
    </location>
</feature>
<dbReference type="PROSITE" id="PS00624">
    <property type="entry name" value="GMC_OXRED_2"/>
    <property type="match status" value="1"/>
</dbReference>
<evidence type="ECO:0000256" key="5">
    <source>
        <dbReference type="RuleBase" id="RU003968"/>
    </source>
</evidence>
<dbReference type="Gene3D" id="3.30.560.10">
    <property type="entry name" value="Glucose Oxidase, domain 3"/>
    <property type="match status" value="1"/>
</dbReference>
<protein>
    <submittedName>
        <fullName evidence="8">Choline dehydrogenase</fullName>
        <ecNumber evidence="8">1.1.99.1</ecNumber>
    </submittedName>
</protein>
<evidence type="ECO:0000256" key="1">
    <source>
        <dbReference type="ARBA" id="ARBA00001974"/>
    </source>
</evidence>
<evidence type="ECO:0000256" key="2">
    <source>
        <dbReference type="ARBA" id="ARBA00010790"/>
    </source>
</evidence>
<sequence length="544" mass="59793">MQIPVQEFDYVIVGGGSAGAVLAARLTENPVIRVCLVEAGSSDRNPFIHIPFGLSLLSRFDSIGWGYNTEPQAELNHRELFWPRGKTLGGSSSINAMCYIRGQAEDYDRWAQEGADGWHFDAVLPYFKRAENYCRGADDFHGEGGPLDVSDLRHTASISNAFVAAAEDVGLAVIDDFNRRQREGLGLYQVTQRNGQRCSTAKAYLSEAKKRGNLTIITRALAERILIKKSAASDSPKRATGVQVRAKGKAMRLMASREVIISAGAINSPHLLMLSGIGPAEALQDKGIYVQQDLPGVGQNLQDHLDAIVQYRTKLPVGYPIAARALPHYIKAAFRYLFKRDHIFSSNVAEAGGFVRSSLAAEYPDIQLHFLPAILQDHGRRFVHGFGYGVHVCCLYPQSRGEIRLQSNHPADHPAIEPNYLQHERDMAVLIDAVRFAQRILDSKTMAQFGGHLSIDGHNLDSDDAIAEFIRDKAETIYHPVGTCKIGADDDPMAVVDNQLRVRNIDGLRVVDASVMPSLVGGNTNAPTVMIAERAAQWIREAQS</sequence>
<gene>
    <name evidence="8" type="ORF">OIK42_07595</name>
</gene>
<evidence type="ECO:0000259" key="7">
    <source>
        <dbReference type="PROSITE" id="PS00624"/>
    </source>
</evidence>
<dbReference type="EMBL" id="JAQQXP010000001">
    <property type="protein sequence ID" value="MDC8830622.1"/>
    <property type="molecule type" value="Genomic_DNA"/>
</dbReference>
<keyword evidence="4 5" id="KW-0274">FAD</keyword>
<evidence type="ECO:0000313" key="8">
    <source>
        <dbReference type="EMBL" id="MDC8830622.1"/>
    </source>
</evidence>
<keyword evidence="3 5" id="KW-0285">Flavoprotein</keyword>
<reference evidence="8 9" key="1">
    <citation type="submission" date="2022-10" db="EMBL/GenBank/DDBJ databases">
        <title>Alteromonas sp. chi3 Genome sequencing.</title>
        <authorList>
            <person name="Park S."/>
        </authorList>
    </citation>
    <scope>NUCLEOTIDE SEQUENCE [LARGE SCALE GENOMIC DNA]</scope>
    <source>
        <strain evidence="9">chi3</strain>
    </source>
</reference>
<dbReference type="PROSITE" id="PS00623">
    <property type="entry name" value="GMC_OXRED_1"/>
    <property type="match status" value="1"/>
</dbReference>
<dbReference type="RefSeq" id="WP_273639543.1">
    <property type="nucleotide sequence ID" value="NZ_JAQQXP010000001.1"/>
</dbReference>
<keyword evidence="8" id="KW-0560">Oxidoreductase</keyword>
<dbReference type="Gene3D" id="3.50.50.60">
    <property type="entry name" value="FAD/NAD(P)-binding domain"/>
    <property type="match status" value="1"/>
</dbReference>
<dbReference type="Pfam" id="PF00732">
    <property type="entry name" value="GMC_oxred_N"/>
    <property type="match status" value="1"/>
</dbReference>
<dbReference type="Proteomes" id="UP001218788">
    <property type="component" value="Unassembled WGS sequence"/>
</dbReference>
<dbReference type="PANTHER" id="PTHR11552:SF147">
    <property type="entry name" value="CHOLINE DEHYDROGENASE, MITOCHONDRIAL"/>
    <property type="match status" value="1"/>
</dbReference>
<dbReference type="InterPro" id="IPR007867">
    <property type="entry name" value="GMC_OxRtase_C"/>
</dbReference>
<dbReference type="NCBIfam" id="NF002550">
    <property type="entry name" value="PRK02106.1"/>
    <property type="match status" value="1"/>
</dbReference>
<organism evidence="8 9">
    <name type="scientific">Alteromonas gilva</name>
    <dbReference type="NCBI Taxonomy" id="2987522"/>
    <lineage>
        <taxon>Bacteria</taxon>
        <taxon>Pseudomonadati</taxon>
        <taxon>Pseudomonadota</taxon>
        <taxon>Gammaproteobacteria</taxon>
        <taxon>Alteromonadales</taxon>
        <taxon>Alteromonadaceae</taxon>
        <taxon>Alteromonas/Salinimonas group</taxon>
        <taxon>Alteromonas</taxon>
    </lineage>
</organism>
<dbReference type="Pfam" id="PF05199">
    <property type="entry name" value="GMC_oxred_C"/>
    <property type="match status" value="1"/>
</dbReference>
<dbReference type="PIRSF" id="PIRSF000137">
    <property type="entry name" value="Alcohol_oxidase"/>
    <property type="match status" value="1"/>
</dbReference>
<proteinExistence type="inferred from homology"/>
<feature type="domain" description="Glucose-methanol-choline oxidoreductase N-terminal" evidence="6">
    <location>
        <begin position="85"/>
        <end position="108"/>
    </location>
</feature>
<comment type="similarity">
    <text evidence="2 5">Belongs to the GMC oxidoreductase family.</text>
</comment>
<dbReference type="InterPro" id="IPR036188">
    <property type="entry name" value="FAD/NAD-bd_sf"/>
</dbReference>
<evidence type="ECO:0000256" key="4">
    <source>
        <dbReference type="ARBA" id="ARBA00022827"/>
    </source>
</evidence>
<dbReference type="GO" id="GO:0008812">
    <property type="term" value="F:choline dehydrogenase activity"/>
    <property type="evidence" value="ECO:0007669"/>
    <property type="project" value="UniProtKB-EC"/>
</dbReference>
<dbReference type="InterPro" id="IPR012132">
    <property type="entry name" value="GMC_OxRdtase"/>
</dbReference>
<dbReference type="EC" id="1.1.99.1" evidence="8"/>
<evidence type="ECO:0000259" key="6">
    <source>
        <dbReference type="PROSITE" id="PS00623"/>
    </source>
</evidence>
<evidence type="ECO:0000256" key="3">
    <source>
        <dbReference type="ARBA" id="ARBA00022630"/>
    </source>
</evidence>
<name>A0ABT5L0S3_9ALTE</name>
<comment type="cofactor">
    <cofactor evidence="1">
        <name>FAD</name>
        <dbReference type="ChEBI" id="CHEBI:57692"/>
    </cofactor>
</comment>
<dbReference type="SUPFAM" id="SSF51905">
    <property type="entry name" value="FAD/NAD(P)-binding domain"/>
    <property type="match status" value="1"/>
</dbReference>
<comment type="caution">
    <text evidence="8">The sequence shown here is derived from an EMBL/GenBank/DDBJ whole genome shotgun (WGS) entry which is preliminary data.</text>
</comment>